<keyword evidence="3" id="KW-0961">Cell wall biogenesis/degradation</keyword>
<organism evidence="5 6">
    <name type="scientific">Taxus chinensis</name>
    <name type="common">Chinese yew</name>
    <name type="synonym">Taxus wallichiana var. chinensis</name>
    <dbReference type="NCBI Taxonomy" id="29808"/>
    <lineage>
        <taxon>Eukaryota</taxon>
        <taxon>Viridiplantae</taxon>
        <taxon>Streptophyta</taxon>
        <taxon>Embryophyta</taxon>
        <taxon>Tracheophyta</taxon>
        <taxon>Spermatophyta</taxon>
        <taxon>Pinopsida</taxon>
        <taxon>Pinidae</taxon>
        <taxon>Conifers II</taxon>
        <taxon>Cupressales</taxon>
        <taxon>Taxaceae</taxon>
        <taxon>Taxus</taxon>
    </lineage>
</organism>
<dbReference type="Pfam" id="PF03330">
    <property type="entry name" value="DPBB_1"/>
    <property type="match status" value="1"/>
</dbReference>
<protein>
    <recommendedName>
        <fullName evidence="3">Expansin</fullName>
    </recommendedName>
</protein>
<dbReference type="SMART" id="SM00837">
    <property type="entry name" value="DPBB_1"/>
    <property type="match status" value="1"/>
</dbReference>
<comment type="function">
    <text evidence="3">Causes loosening and extension of plant cell walls by disrupting non-covalent bonding between cellulose microfibrils and matrix glucans. No enzymatic activity has been found.</text>
</comment>
<proteinExistence type="inferred from homology"/>
<feature type="signal peptide" evidence="3">
    <location>
        <begin position="1"/>
        <end position="22"/>
    </location>
</feature>
<dbReference type="SUPFAM" id="SSF50685">
    <property type="entry name" value="Barwin-like endoglucanases"/>
    <property type="match status" value="1"/>
</dbReference>
<comment type="caution">
    <text evidence="5">The sequence shown here is derived from an EMBL/GenBank/DDBJ whole genome shotgun (WGS) entry which is preliminary data.</text>
</comment>
<dbReference type="OMA" id="HHRCLPE"/>
<dbReference type="GO" id="GO:0009664">
    <property type="term" value="P:plant-type cell wall organization"/>
    <property type="evidence" value="ECO:0007669"/>
    <property type="project" value="InterPro"/>
</dbReference>
<dbReference type="EMBL" id="JAHRHJ020000004">
    <property type="protein sequence ID" value="KAH9319892.1"/>
    <property type="molecule type" value="Genomic_DNA"/>
</dbReference>
<dbReference type="PANTHER" id="PTHR31867">
    <property type="entry name" value="EXPANSIN-A15"/>
    <property type="match status" value="1"/>
</dbReference>
<evidence type="ECO:0000259" key="4">
    <source>
        <dbReference type="PROSITE" id="PS50842"/>
    </source>
</evidence>
<reference evidence="5 6" key="1">
    <citation type="journal article" date="2021" name="Nat. Plants">
        <title>The Taxus genome provides insights into paclitaxel biosynthesis.</title>
        <authorList>
            <person name="Xiong X."/>
            <person name="Gou J."/>
            <person name="Liao Q."/>
            <person name="Li Y."/>
            <person name="Zhou Q."/>
            <person name="Bi G."/>
            <person name="Li C."/>
            <person name="Du R."/>
            <person name="Wang X."/>
            <person name="Sun T."/>
            <person name="Guo L."/>
            <person name="Liang H."/>
            <person name="Lu P."/>
            <person name="Wu Y."/>
            <person name="Zhang Z."/>
            <person name="Ro D.K."/>
            <person name="Shang Y."/>
            <person name="Huang S."/>
            <person name="Yan J."/>
        </authorList>
    </citation>
    <scope>NUCLEOTIDE SEQUENCE [LARGE SCALE GENOMIC DNA]</scope>
    <source>
        <strain evidence="5">Ta-2019</strain>
    </source>
</reference>
<feature type="chain" id="PRO_5041485064" description="Expansin" evidence="3">
    <location>
        <begin position="23"/>
        <end position="149"/>
    </location>
</feature>
<comment type="subcellular location">
    <subcellularLocation>
        <location evidence="3">Secreted</location>
        <location evidence="3">Cell wall</location>
    </subcellularLocation>
    <subcellularLocation>
        <location evidence="3">Membrane</location>
        <topology evidence="3">Peripheral membrane protein</topology>
    </subcellularLocation>
</comment>
<evidence type="ECO:0000256" key="2">
    <source>
        <dbReference type="ARBA" id="ARBA00022729"/>
    </source>
</evidence>
<keyword evidence="6" id="KW-1185">Reference proteome</keyword>
<comment type="similarity">
    <text evidence="3">Belongs to the expansin family. Expansin A subfamily.</text>
</comment>
<dbReference type="InterPro" id="IPR009009">
    <property type="entry name" value="RlpA-like_DPBB"/>
</dbReference>
<dbReference type="PROSITE" id="PS50842">
    <property type="entry name" value="EXPANSIN_EG45"/>
    <property type="match status" value="1"/>
</dbReference>
<evidence type="ECO:0000256" key="3">
    <source>
        <dbReference type="RuleBase" id="RU365023"/>
    </source>
</evidence>
<dbReference type="Proteomes" id="UP000824469">
    <property type="component" value="Unassembled WGS sequence"/>
</dbReference>
<dbReference type="InterPro" id="IPR036908">
    <property type="entry name" value="RlpA-like_sf"/>
</dbReference>
<feature type="non-terminal residue" evidence="5">
    <location>
        <position position="1"/>
    </location>
</feature>
<dbReference type="InterPro" id="IPR007112">
    <property type="entry name" value="Expansin/allergen_DPBB_dom"/>
</dbReference>
<keyword evidence="3" id="KW-0134">Cell wall</keyword>
<dbReference type="GO" id="GO:0016020">
    <property type="term" value="C:membrane"/>
    <property type="evidence" value="ECO:0007669"/>
    <property type="project" value="UniProtKB-SubCell"/>
</dbReference>
<sequence>MANIKNLMVCLFTILTIRAGLSHGWSDAHATFYGGNDAFGPMGDACGYGNLHNNGYGTNGAALSGNLFNNGAVCGACYEIKCDARKDHHRCLPETSIIITATNYCPPNYALPSDNGGWCNPPLDHFDMASLAFLQIAQYRGGIVPVLYR</sequence>
<dbReference type="AlphaFoldDB" id="A0AA38GDZ6"/>
<dbReference type="PRINTS" id="PR01225">
    <property type="entry name" value="EXPANSNFAMLY"/>
</dbReference>
<name>A0AA38GDZ6_TAXCH</name>
<dbReference type="PRINTS" id="PR01226">
    <property type="entry name" value="EXPANSIN"/>
</dbReference>
<evidence type="ECO:0000313" key="5">
    <source>
        <dbReference type="EMBL" id="KAH9319892.1"/>
    </source>
</evidence>
<evidence type="ECO:0000256" key="1">
    <source>
        <dbReference type="ARBA" id="ARBA00022525"/>
    </source>
</evidence>
<dbReference type="Gene3D" id="2.40.40.10">
    <property type="entry name" value="RlpA-like domain"/>
    <property type="match status" value="1"/>
</dbReference>
<accession>A0AA38GDZ6</accession>
<dbReference type="InterPro" id="IPR002963">
    <property type="entry name" value="Expansin"/>
</dbReference>
<dbReference type="GO" id="GO:0005576">
    <property type="term" value="C:extracellular region"/>
    <property type="evidence" value="ECO:0007669"/>
    <property type="project" value="InterPro"/>
</dbReference>
<keyword evidence="2 3" id="KW-0732">Signal</keyword>
<gene>
    <name evidence="5" type="ORF">KI387_021661</name>
</gene>
<evidence type="ECO:0000313" key="6">
    <source>
        <dbReference type="Proteomes" id="UP000824469"/>
    </source>
</evidence>
<feature type="domain" description="Expansin-like EG45" evidence="4">
    <location>
        <begin position="43"/>
        <end position="149"/>
    </location>
</feature>
<keyword evidence="1 3" id="KW-0964">Secreted</keyword>
<dbReference type="InterPro" id="IPR007118">
    <property type="entry name" value="Expan_Lol_pI"/>
</dbReference>
<dbReference type="CDD" id="cd22274">
    <property type="entry name" value="DPBB_EXPA_N"/>
    <property type="match status" value="1"/>
</dbReference>